<gene>
    <name evidence="1" type="ORF">LOY88_000913</name>
</gene>
<reference evidence="1" key="1">
    <citation type="journal article" date="2022" name="bioRxiv">
        <title>Population genetic analysis of Ophidiomyces ophidiicola, the causative agent of snake fungal disease, indicates recent introductions to the USA.</title>
        <authorList>
            <person name="Ladner J.T."/>
            <person name="Palmer J.M."/>
            <person name="Ettinger C.L."/>
            <person name="Stajich J.E."/>
            <person name="Farrell T.M."/>
            <person name="Glorioso B.M."/>
            <person name="Lawson B."/>
            <person name="Price S.J."/>
            <person name="Stengle A.G."/>
            <person name="Grear D.A."/>
            <person name="Lorch J.M."/>
        </authorList>
    </citation>
    <scope>NUCLEOTIDE SEQUENCE</scope>
    <source>
        <strain evidence="1">NWHC 24266-5</strain>
    </source>
</reference>
<accession>A0ACB8V5L1</accession>
<comment type="caution">
    <text evidence="1">The sequence shown here is derived from an EMBL/GenBank/DDBJ whole genome shotgun (WGS) entry which is preliminary data.</text>
</comment>
<evidence type="ECO:0000313" key="1">
    <source>
        <dbReference type="EMBL" id="KAI2391928.1"/>
    </source>
</evidence>
<dbReference type="EMBL" id="JALBCA010000009">
    <property type="protein sequence ID" value="KAI2391928.1"/>
    <property type="molecule type" value="Genomic_DNA"/>
</dbReference>
<organism evidence="1">
    <name type="scientific">Ophidiomyces ophidiicola</name>
    <dbReference type="NCBI Taxonomy" id="1387563"/>
    <lineage>
        <taxon>Eukaryota</taxon>
        <taxon>Fungi</taxon>
        <taxon>Dikarya</taxon>
        <taxon>Ascomycota</taxon>
        <taxon>Pezizomycotina</taxon>
        <taxon>Eurotiomycetes</taxon>
        <taxon>Eurotiomycetidae</taxon>
        <taxon>Onygenales</taxon>
        <taxon>Onygenaceae</taxon>
        <taxon>Ophidiomyces</taxon>
    </lineage>
</organism>
<sequence length="146" mass="15451">MKFFTSSTVLSFVFFFSYGLAVPVADAEPQPVPNPGPGPVPASEPGNNLMSRDPANILSSLVPALNAPSNCPTQTNQCSSGTPFCCSTDSGSHNCVKSTVNCQQKVICCNNNFGFQMCIGDIDFNMPITININLNKGRGLPESPSE</sequence>
<protein>
    <submittedName>
        <fullName evidence="1">Uncharacterized protein</fullName>
    </submittedName>
</protein>
<proteinExistence type="predicted"/>
<name>A0ACB8V5L1_9EURO</name>